<evidence type="ECO:0000313" key="1">
    <source>
        <dbReference type="EMBL" id="GKV33076.1"/>
    </source>
</evidence>
<dbReference type="EMBL" id="BPVZ01000099">
    <property type="protein sequence ID" value="GKV33076.1"/>
    <property type="molecule type" value="Genomic_DNA"/>
</dbReference>
<dbReference type="AlphaFoldDB" id="A0AAV5L744"/>
<gene>
    <name evidence="1" type="ORF">SLEP1_g41623</name>
</gene>
<evidence type="ECO:0000313" key="2">
    <source>
        <dbReference type="Proteomes" id="UP001054252"/>
    </source>
</evidence>
<organism evidence="1 2">
    <name type="scientific">Rubroshorea leprosula</name>
    <dbReference type="NCBI Taxonomy" id="152421"/>
    <lineage>
        <taxon>Eukaryota</taxon>
        <taxon>Viridiplantae</taxon>
        <taxon>Streptophyta</taxon>
        <taxon>Embryophyta</taxon>
        <taxon>Tracheophyta</taxon>
        <taxon>Spermatophyta</taxon>
        <taxon>Magnoliopsida</taxon>
        <taxon>eudicotyledons</taxon>
        <taxon>Gunneridae</taxon>
        <taxon>Pentapetalae</taxon>
        <taxon>rosids</taxon>
        <taxon>malvids</taxon>
        <taxon>Malvales</taxon>
        <taxon>Dipterocarpaceae</taxon>
        <taxon>Rubroshorea</taxon>
    </lineage>
</organism>
<keyword evidence="2" id="KW-1185">Reference proteome</keyword>
<name>A0AAV5L744_9ROSI</name>
<comment type="caution">
    <text evidence="1">The sequence shown here is derived from an EMBL/GenBank/DDBJ whole genome shotgun (WGS) entry which is preliminary data.</text>
</comment>
<protein>
    <submittedName>
        <fullName evidence="1">Uncharacterized protein</fullName>
    </submittedName>
</protein>
<proteinExistence type="predicted"/>
<sequence length="55" mass="6411">MLFYRNISMRQYLVLYAKYLDTSLGLVSPSKLSSKGIIKMMMMISTMKMDLIIKI</sequence>
<reference evidence="1 2" key="1">
    <citation type="journal article" date="2021" name="Commun. Biol.">
        <title>The genome of Shorea leprosula (Dipterocarpaceae) highlights the ecological relevance of drought in aseasonal tropical rainforests.</title>
        <authorList>
            <person name="Ng K.K.S."/>
            <person name="Kobayashi M.J."/>
            <person name="Fawcett J.A."/>
            <person name="Hatakeyama M."/>
            <person name="Paape T."/>
            <person name="Ng C.H."/>
            <person name="Ang C.C."/>
            <person name="Tnah L.H."/>
            <person name="Lee C.T."/>
            <person name="Nishiyama T."/>
            <person name="Sese J."/>
            <person name="O'Brien M.J."/>
            <person name="Copetti D."/>
            <person name="Mohd Noor M.I."/>
            <person name="Ong R.C."/>
            <person name="Putra M."/>
            <person name="Sireger I.Z."/>
            <person name="Indrioko S."/>
            <person name="Kosugi Y."/>
            <person name="Izuno A."/>
            <person name="Isagi Y."/>
            <person name="Lee S.L."/>
            <person name="Shimizu K.K."/>
        </authorList>
    </citation>
    <scope>NUCLEOTIDE SEQUENCE [LARGE SCALE GENOMIC DNA]</scope>
    <source>
        <strain evidence="1">214</strain>
    </source>
</reference>
<dbReference type="Proteomes" id="UP001054252">
    <property type="component" value="Unassembled WGS sequence"/>
</dbReference>
<accession>A0AAV5L744</accession>